<proteinExistence type="predicted"/>
<organism evidence="2 3">
    <name type="scientific">Liquidambar formosana</name>
    <name type="common">Formosan gum</name>
    <dbReference type="NCBI Taxonomy" id="63359"/>
    <lineage>
        <taxon>Eukaryota</taxon>
        <taxon>Viridiplantae</taxon>
        <taxon>Streptophyta</taxon>
        <taxon>Embryophyta</taxon>
        <taxon>Tracheophyta</taxon>
        <taxon>Spermatophyta</taxon>
        <taxon>Magnoliopsida</taxon>
        <taxon>eudicotyledons</taxon>
        <taxon>Gunneridae</taxon>
        <taxon>Pentapetalae</taxon>
        <taxon>Saxifragales</taxon>
        <taxon>Altingiaceae</taxon>
        <taxon>Liquidambar</taxon>
    </lineage>
</organism>
<gene>
    <name evidence="2" type="ORF">L1049_017006</name>
</gene>
<name>A0AAP0X3U9_LIQFO</name>
<evidence type="ECO:0000313" key="3">
    <source>
        <dbReference type="Proteomes" id="UP001415857"/>
    </source>
</evidence>
<feature type="region of interest" description="Disordered" evidence="1">
    <location>
        <begin position="45"/>
        <end position="72"/>
    </location>
</feature>
<sequence length="244" mass="26667">MSNTAAQDHDPESLHTVLIDTDKPPRHRWKQAIFALRAQPVLFNSISNPTDNHGQKRSPPPSRVSSSSSYNALNTRDAEEIAEIPPDVSLQIVSDGSENRNCNSDQQLLLDTIARMVKKKDLESLNAFGGEADPSPPSSSPPFSFSPATPSTFDFDFNFTAASISPQNLYNDESSSLFPVSLYNPFVSLRSDAVFTISASIDPCSSSFFLIVDALLPTNSPLHPQQNNVVLKDGQFGHFTLLLT</sequence>
<dbReference type="AlphaFoldDB" id="A0AAP0X3U9"/>
<reference evidence="2 3" key="1">
    <citation type="journal article" date="2024" name="Plant J.">
        <title>Genome sequences and population genomics reveal climatic adaptation and genomic divergence between two closely related sweetgum species.</title>
        <authorList>
            <person name="Xu W.Q."/>
            <person name="Ren C.Q."/>
            <person name="Zhang X.Y."/>
            <person name="Comes H.P."/>
            <person name="Liu X.H."/>
            <person name="Li Y.G."/>
            <person name="Kettle C.J."/>
            <person name="Jalonen R."/>
            <person name="Gaisberger H."/>
            <person name="Ma Y.Z."/>
            <person name="Qiu Y.X."/>
        </authorList>
    </citation>
    <scope>NUCLEOTIDE SEQUENCE [LARGE SCALE GENOMIC DNA]</scope>
    <source>
        <strain evidence="2">Hangzhou</strain>
    </source>
</reference>
<dbReference type="EMBL" id="JBBPBK010000003">
    <property type="protein sequence ID" value="KAK9288547.1"/>
    <property type="molecule type" value="Genomic_DNA"/>
</dbReference>
<evidence type="ECO:0000256" key="1">
    <source>
        <dbReference type="SAM" id="MobiDB-lite"/>
    </source>
</evidence>
<comment type="caution">
    <text evidence="2">The sequence shown here is derived from an EMBL/GenBank/DDBJ whole genome shotgun (WGS) entry which is preliminary data.</text>
</comment>
<evidence type="ECO:0000313" key="2">
    <source>
        <dbReference type="EMBL" id="KAK9288547.1"/>
    </source>
</evidence>
<accession>A0AAP0X3U9</accession>
<feature type="region of interest" description="Disordered" evidence="1">
    <location>
        <begin position="1"/>
        <end position="22"/>
    </location>
</feature>
<protein>
    <submittedName>
        <fullName evidence="2">Uncharacterized protein</fullName>
    </submittedName>
</protein>
<keyword evidence="3" id="KW-1185">Reference proteome</keyword>
<dbReference type="Proteomes" id="UP001415857">
    <property type="component" value="Unassembled WGS sequence"/>
</dbReference>